<feature type="transmembrane region" description="Helical" evidence="6">
    <location>
        <begin position="74"/>
        <end position="99"/>
    </location>
</feature>
<dbReference type="PANTHER" id="PTHR30250:SF11">
    <property type="entry name" value="O-ANTIGEN TRANSPORTER-RELATED"/>
    <property type="match status" value="1"/>
</dbReference>
<evidence type="ECO:0000256" key="5">
    <source>
        <dbReference type="ARBA" id="ARBA00023136"/>
    </source>
</evidence>
<keyword evidence="4 6" id="KW-1133">Transmembrane helix</keyword>
<reference evidence="7 8" key="1">
    <citation type="submission" date="2019-10" db="EMBL/GenBank/DDBJ databases">
        <title>Vibrio sp. nov. isolated from a shrimp pond.</title>
        <authorList>
            <person name="Gomez-Gil B."/>
            <person name="Enciso-Ibarra J."/>
            <person name="Enciso-Ibarra K."/>
            <person name="Bolan-Mejia C."/>
        </authorList>
    </citation>
    <scope>NUCLEOTIDE SEQUENCE [LARGE SCALE GENOMIC DNA]</scope>
    <source>
        <strain evidence="7 8">CAIM 722</strain>
    </source>
</reference>
<dbReference type="InterPro" id="IPR050833">
    <property type="entry name" value="Poly_Biosynth_Transport"/>
</dbReference>
<proteinExistence type="predicted"/>
<evidence type="ECO:0000256" key="1">
    <source>
        <dbReference type="ARBA" id="ARBA00004651"/>
    </source>
</evidence>
<comment type="caution">
    <text evidence="7">The sequence shown here is derived from an EMBL/GenBank/DDBJ whole genome shotgun (WGS) entry which is preliminary data.</text>
</comment>
<feature type="transmembrane region" description="Helical" evidence="6">
    <location>
        <begin position="170"/>
        <end position="190"/>
    </location>
</feature>
<feature type="transmembrane region" description="Helical" evidence="6">
    <location>
        <begin position="142"/>
        <end position="164"/>
    </location>
</feature>
<keyword evidence="2" id="KW-1003">Cell membrane</keyword>
<evidence type="ECO:0000256" key="6">
    <source>
        <dbReference type="SAM" id="Phobius"/>
    </source>
</evidence>
<dbReference type="AlphaFoldDB" id="A0A7X4LQG8"/>
<dbReference type="GO" id="GO:0005886">
    <property type="term" value="C:plasma membrane"/>
    <property type="evidence" value="ECO:0007669"/>
    <property type="project" value="UniProtKB-SubCell"/>
</dbReference>
<comment type="subcellular location">
    <subcellularLocation>
        <location evidence="1">Cell membrane</location>
        <topology evidence="1">Multi-pass membrane protein</topology>
    </subcellularLocation>
</comment>
<evidence type="ECO:0000256" key="2">
    <source>
        <dbReference type="ARBA" id="ARBA00022475"/>
    </source>
</evidence>
<dbReference type="EMBL" id="WEKT01000117">
    <property type="protein sequence ID" value="MZI96169.1"/>
    <property type="molecule type" value="Genomic_DNA"/>
</dbReference>
<feature type="transmembrane region" description="Helical" evidence="6">
    <location>
        <begin position="6"/>
        <end position="31"/>
    </location>
</feature>
<keyword evidence="3 6" id="KW-0812">Transmembrane</keyword>
<protein>
    <submittedName>
        <fullName evidence="7">Oligosaccharide flippase family protein</fullName>
    </submittedName>
</protein>
<keyword evidence="5 6" id="KW-0472">Membrane</keyword>
<dbReference type="PANTHER" id="PTHR30250">
    <property type="entry name" value="PST FAMILY PREDICTED COLANIC ACID TRANSPORTER"/>
    <property type="match status" value="1"/>
</dbReference>
<keyword evidence="8" id="KW-1185">Reference proteome</keyword>
<dbReference type="Pfam" id="PF13440">
    <property type="entry name" value="Polysacc_synt_3"/>
    <property type="match status" value="1"/>
</dbReference>
<gene>
    <name evidence="7" type="ORF">F9817_23610</name>
</gene>
<accession>A0A7X4LQG8</accession>
<evidence type="ECO:0000313" key="8">
    <source>
        <dbReference type="Proteomes" id="UP000462621"/>
    </source>
</evidence>
<evidence type="ECO:0000313" key="7">
    <source>
        <dbReference type="EMBL" id="MZI96169.1"/>
    </source>
</evidence>
<feature type="transmembrane region" description="Helical" evidence="6">
    <location>
        <begin position="111"/>
        <end position="130"/>
    </location>
</feature>
<evidence type="ECO:0000256" key="3">
    <source>
        <dbReference type="ARBA" id="ARBA00022692"/>
    </source>
</evidence>
<organism evidence="7 8">
    <name type="scientific">Vibrio eleionomae</name>
    <dbReference type="NCBI Taxonomy" id="2653505"/>
    <lineage>
        <taxon>Bacteria</taxon>
        <taxon>Pseudomonadati</taxon>
        <taxon>Pseudomonadota</taxon>
        <taxon>Gammaproteobacteria</taxon>
        <taxon>Vibrionales</taxon>
        <taxon>Vibrionaceae</taxon>
        <taxon>Vibrio</taxon>
    </lineage>
</organism>
<evidence type="ECO:0000256" key="4">
    <source>
        <dbReference type="ARBA" id="ARBA00022989"/>
    </source>
</evidence>
<sequence length="199" mass="22219">MFLSKISISFYTISTIIILGIFANDTVLGYYTSANKIIEAMKGLYQPISQAIYPLVSRKINNDILDGIKFIRKAALFICSISFIASLVVFFNSGLIINILLGDQYFHSIDILKIMAFVPFLIVVSNILGVQLMLNLGYKKQFSIITLLAALLGGVLSLILIPIYKAEGTAYVILTVEIFVTLVMGTFIYLKREKYYDAN</sequence>
<dbReference type="Proteomes" id="UP000462621">
    <property type="component" value="Unassembled WGS sequence"/>
</dbReference>
<name>A0A7X4LQG8_9VIBR</name>